<dbReference type="AlphaFoldDB" id="A0A4U1C4K9"/>
<dbReference type="RefSeq" id="WP_136824534.1">
    <property type="nucleotide sequence ID" value="NZ_SWBP01000001.1"/>
</dbReference>
<name>A0A4U1C4K9_9SPHI</name>
<evidence type="ECO:0000313" key="2">
    <source>
        <dbReference type="Proteomes" id="UP000308181"/>
    </source>
</evidence>
<comment type="caution">
    <text evidence="1">The sequence shown here is derived from an EMBL/GenBank/DDBJ whole genome shotgun (WGS) entry which is preliminary data.</text>
</comment>
<evidence type="ECO:0000313" key="1">
    <source>
        <dbReference type="EMBL" id="TKC00323.1"/>
    </source>
</evidence>
<protein>
    <recommendedName>
        <fullName evidence="3">MalT-like TPR region domain-containing protein</fullName>
    </recommendedName>
</protein>
<proteinExistence type="predicted"/>
<reference evidence="1 2" key="1">
    <citation type="submission" date="2019-04" db="EMBL/GenBank/DDBJ databases">
        <title>Pedobacter sp. AR-3-17 sp. nov., isolated from Arctic soil.</title>
        <authorList>
            <person name="Dahal R.H."/>
            <person name="Kim D.-U."/>
        </authorList>
    </citation>
    <scope>NUCLEOTIDE SEQUENCE [LARGE SCALE GENOMIC DNA]</scope>
    <source>
        <strain evidence="1 2">AR-3-17</strain>
    </source>
</reference>
<dbReference type="OrthoDB" id="789253at2"/>
<organism evidence="1 2">
    <name type="scientific">Pedobacter cryophilus</name>
    <dbReference type="NCBI Taxonomy" id="2571271"/>
    <lineage>
        <taxon>Bacteria</taxon>
        <taxon>Pseudomonadati</taxon>
        <taxon>Bacteroidota</taxon>
        <taxon>Sphingobacteriia</taxon>
        <taxon>Sphingobacteriales</taxon>
        <taxon>Sphingobacteriaceae</taxon>
        <taxon>Pedobacter</taxon>
    </lineage>
</organism>
<accession>A0A4U1C4K9</accession>
<gene>
    <name evidence="1" type="ORF">FA046_01180</name>
</gene>
<dbReference type="Proteomes" id="UP000308181">
    <property type="component" value="Unassembled WGS sequence"/>
</dbReference>
<sequence length="295" mass="33620">MIKSYSVEQKSLITTAFKHPDFLIGDQLIDLDSKSFIITGADKLQLNIYLSGINNKHFIHFDTNFEGATTQKQLLAFTNFQKIKAINFCYQGLYSSAIANYNSALSGFKILKDTQNMASTSANLARLYFLKRDFTQSGAHNKTAITYYSLLKIKNQQINGLIFKAHLALLNGDFKTAENLILKNVLLLGVNKINEQKCYLELGKIYLKSKRYTEAKWFFIQSLTLAEKLNSKSSKIQSLLLLARVKNIIKDHSLALKDLNIVKMLLDKSSESYKQDLDFEMAQTYSYLQNRSGKK</sequence>
<dbReference type="Gene3D" id="1.25.40.10">
    <property type="entry name" value="Tetratricopeptide repeat domain"/>
    <property type="match status" value="2"/>
</dbReference>
<dbReference type="EMBL" id="SWBP01000001">
    <property type="protein sequence ID" value="TKC00323.1"/>
    <property type="molecule type" value="Genomic_DNA"/>
</dbReference>
<dbReference type="InterPro" id="IPR011990">
    <property type="entry name" value="TPR-like_helical_dom_sf"/>
</dbReference>
<dbReference type="SUPFAM" id="SSF48452">
    <property type="entry name" value="TPR-like"/>
    <property type="match status" value="2"/>
</dbReference>
<keyword evidence="2" id="KW-1185">Reference proteome</keyword>
<evidence type="ECO:0008006" key="3">
    <source>
        <dbReference type="Google" id="ProtNLM"/>
    </source>
</evidence>